<keyword evidence="3" id="KW-1185">Reference proteome</keyword>
<evidence type="ECO:0000259" key="1">
    <source>
        <dbReference type="SMART" id="SM00418"/>
    </source>
</evidence>
<dbReference type="CDD" id="cd00090">
    <property type="entry name" value="HTH_ARSR"/>
    <property type="match status" value="1"/>
</dbReference>
<dbReference type="Pfam" id="PF12840">
    <property type="entry name" value="HTH_20"/>
    <property type="match status" value="1"/>
</dbReference>
<comment type="caution">
    <text evidence="2">The sequence shown here is derived from an EMBL/GenBank/DDBJ whole genome shotgun (WGS) entry which is preliminary data.</text>
</comment>
<evidence type="ECO:0000313" key="2">
    <source>
        <dbReference type="EMBL" id="TSI16215.1"/>
    </source>
</evidence>
<dbReference type="SUPFAM" id="SSF46785">
    <property type="entry name" value="Winged helix' DNA-binding domain"/>
    <property type="match status" value="1"/>
</dbReference>
<protein>
    <submittedName>
        <fullName evidence="2">Winged helix-turn-helix transcriptional regulator</fullName>
    </submittedName>
</protein>
<reference evidence="2 3" key="1">
    <citation type="submission" date="2019-07" db="EMBL/GenBank/DDBJ databases">
        <title>Draft genome sequence of Brevibacterium aurantiacum XU54 isolated from Xinjiang China.</title>
        <authorList>
            <person name="Xu X."/>
        </authorList>
    </citation>
    <scope>NUCLEOTIDE SEQUENCE [LARGE SCALE GENOMIC DNA]</scope>
    <source>
        <strain evidence="2 3">XU54</strain>
    </source>
</reference>
<dbReference type="EMBL" id="VLTK01000005">
    <property type="protein sequence ID" value="TSI16215.1"/>
    <property type="molecule type" value="Genomic_DNA"/>
</dbReference>
<dbReference type="OrthoDB" id="7945987at2"/>
<feature type="domain" description="HTH arsR-type" evidence="1">
    <location>
        <begin position="12"/>
        <end position="93"/>
    </location>
</feature>
<name>A0A556CFJ7_BREAU</name>
<sequence>MPEFERRDATDAEAKALASGVRLRILRLCLDEPLSNREIATELDLNPATALHHVRMLVGTGFLEAQEERRGKRGSREIPYRATGKSWYVNTGDMTHPMIDAFVAEFDSAPYEDRTMARMAAMLTEDEIAEFRDRIQELLEDFKSRRKTEDAQQWALFIAMHPSEASGRDLDQLAAENSDDS</sequence>
<dbReference type="InterPro" id="IPR011991">
    <property type="entry name" value="ArsR-like_HTH"/>
</dbReference>
<dbReference type="AlphaFoldDB" id="A0A556CFJ7"/>
<dbReference type="SMART" id="SM00418">
    <property type="entry name" value="HTH_ARSR"/>
    <property type="match status" value="1"/>
</dbReference>
<dbReference type="Gene3D" id="1.10.10.10">
    <property type="entry name" value="Winged helix-like DNA-binding domain superfamily/Winged helix DNA-binding domain"/>
    <property type="match status" value="1"/>
</dbReference>
<dbReference type="InterPro" id="IPR036390">
    <property type="entry name" value="WH_DNA-bd_sf"/>
</dbReference>
<dbReference type="InterPro" id="IPR001845">
    <property type="entry name" value="HTH_ArsR_DNA-bd_dom"/>
</dbReference>
<dbReference type="InterPro" id="IPR036388">
    <property type="entry name" value="WH-like_DNA-bd_sf"/>
</dbReference>
<organism evidence="2 3">
    <name type="scientific">Brevibacterium aurantiacum</name>
    <dbReference type="NCBI Taxonomy" id="273384"/>
    <lineage>
        <taxon>Bacteria</taxon>
        <taxon>Bacillati</taxon>
        <taxon>Actinomycetota</taxon>
        <taxon>Actinomycetes</taxon>
        <taxon>Micrococcales</taxon>
        <taxon>Brevibacteriaceae</taxon>
        <taxon>Brevibacterium</taxon>
    </lineage>
</organism>
<gene>
    <name evidence="2" type="ORF">FO013_10805</name>
</gene>
<accession>A0A556CFJ7</accession>
<proteinExistence type="predicted"/>
<dbReference type="Proteomes" id="UP000316406">
    <property type="component" value="Unassembled WGS sequence"/>
</dbReference>
<evidence type="ECO:0000313" key="3">
    <source>
        <dbReference type="Proteomes" id="UP000316406"/>
    </source>
</evidence>
<dbReference type="GO" id="GO:0003700">
    <property type="term" value="F:DNA-binding transcription factor activity"/>
    <property type="evidence" value="ECO:0007669"/>
    <property type="project" value="InterPro"/>
</dbReference>